<evidence type="ECO:0000313" key="3">
    <source>
        <dbReference type="Proteomes" id="UP000222862"/>
    </source>
</evidence>
<proteinExistence type="predicted"/>
<feature type="domain" description="YozE SAM-like" evidence="1">
    <location>
        <begin position="23"/>
        <end position="89"/>
    </location>
</feature>
<dbReference type="AlphaFoldDB" id="A0A2B7YJN4"/>
<dbReference type="Pfam" id="PF06855">
    <property type="entry name" value="YozE_SAM_like"/>
    <property type="match status" value="1"/>
</dbReference>
<reference evidence="2 3" key="1">
    <citation type="submission" date="2017-06" db="EMBL/GenBank/DDBJ databases">
        <title>Genome sequencing of Fusobacterium nucleatum subsp. polymorphum KCOM 1232 (=ChDC F37).</title>
        <authorList>
            <person name="Kook J.-K."/>
            <person name="Park S.-N."/>
            <person name="Lim Y.K."/>
            <person name="Roh H."/>
        </authorList>
    </citation>
    <scope>NUCLEOTIDE SEQUENCE [LARGE SCALE GENOMIC DNA]</scope>
    <source>
        <strain evidence="3">KCOM 1232 ( ChDC F37)</strain>
    </source>
</reference>
<dbReference type="SUPFAM" id="SSF140652">
    <property type="entry name" value="YozE-like"/>
    <property type="match status" value="1"/>
</dbReference>
<evidence type="ECO:0000259" key="1">
    <source>
        <dbReference type="Pfam" id="PF06855"/>
    </source>
</evidence>
<evidence type="ECO:0000313" key="2">
    <source>
        <dbReference type="EMBL" id="PGH21786.1"/>
    </source>
</evidence>
<dbReference type="Proteomes" id="UP000222862">
    <property type="component" value="Unassembled WGS sequence"/>
</dbReference>
<name>A0A2B7YJN4_FUSNP</name>
<sequence>MFHNYSPFICDIIISKEVITLKSFIEWLKTSQYLNSDSIKGDIARDILRDKTFPDTSEEDRLVSYMNSKLKYGALAPISEFKTIYKSYLAYINKNS</sequence>
<organism evidence="2 3">
    <name type="scientific">Fusobacterium nucleatum subsp. polymorphum</name>
    <name type="common">Fusobacterium polymorphum</name>
    <dbReference type="NCBI Taxonomy" id="76857"/>
    <lineage>
        <taxon>Bacteria</taxon>
        <taxon>Fusobacteriati</taxon>
        <taxon>Fusobacteriota</taxon>
        <taxon>Fusobacteriia</taxon>
        <taxon>Fusobacteriales</taxon>
        <taxon>Fusobacteriaceae</taxon>
        <taxon>Fusobacterium</taxon>
    </lineage>
</organism>
<dbReference type="Gene3D" id="1.10.150.260">
    <property type="entry name" value="YozE SAM-like"/>
    <property type="match status" value="1"/>
</dbReference>
<dbReference type="InterPro" id="IPR036806">
    <property type="entry name" value="YozE_SAM-like_sf"/>
</dbReference>
<comment type="caution">
    <text evidence="2">The sequence shown here is derived from an EMBL/GenBank/DDBJ whole genome shotgun (WGS) entry which is preliminary data.</text>
</comment>
<protein>
    <recommendedName>
        <fullName evidence="1">YozE SAM-like domain-containing protein</fullName>
    </recommendedName>
</protein>
<dbReference type="InterPro" id="IPR023089">
    <property type="entry name" value="YozE_SAM-like"/>
</dbReference>
<dbReference type="EMBL" id="NJGI01000001">
    <property type="protein sequence ID" value="PGH21786.1"/>
    <property type="molecule type" value="Genomic_DNA"/>
</dbReference>
<accession>A0A2B7YJN4</accession>
<gene>
    <name evidence="2" type="ORF">RN96_00710</name>
</gene>